<protein>
    <submittedName>
        <fullName evidence="2">Type III secretion system translocon protein, YopB/IpaB/SipB family</fullName>
    </submittedName>
</protein>
<dbReference type="RefSeq" id="WP_093523810.1">
    <property type="nucleotide sequence ID" value="NZ_FOSK01000018.1"/>
</dbReference>
<feature type="transmembrane region" description="Helical" evidence="1">
    <location>
        <begin position="178"/>
        <end position="198"/>
    </location>
</feature>
<comment type="caution">
    <text evidence="2">The sequence shown here is derived from an EMBL/GenBank/DDBJ whole genome shotgun (WGS) entry which is preliminary data.</text>
</comment>
<dbReference type="Proteomes" id="UP000199598">
    <property type="component" value="Unassembled WGS sequence"/>
</dbReference>
<gene>
    <name evidence="2" type="ORF">SAMN04488518_11878</name>
</gene>
<proteinExistence type="predicted"/>
<sequence length="354" mass="36083">MELPKGLGLGLNSNSLGDIFDTTSEMAGKAGDVKGAGKVGSGALASVGGTPMIATIAFAQHITRLSNSLTQVGPETPLTTSSFQDIEVLVASVLDKMQGTQEAVEKNKVGLTQAKQKGALQDKAIKLEESIRKQEEAEKKQKGLSIWQKISLAFQWIAAAISIVAGTILAVIPGLQVVGAFMIAAGVVQLAMAIDATVQAATGRSIAGHIAVAAGADEETVMKVDIAMKVVAAVVGITLAAASFFIPGAQAGSVGAMIQAISSITSAIIQIGSSAGAIAAGAVSYTASQDVAQSKELQADAADLDAFIQLLSQIIDQLLSILTKAGEQFADALDGTVSSMNERADTLSRTKFAG</sequence>
<feature type="transmembrane region" description="Helical" evidence="1">
    <location>
        <begin position="226"/>
        <end position="246"/>
    </location>
</feature>
<reference evidence="2 3" key="1">
    <citation type="submission" date="2016-10" db="EMBL/GenBank/DDBJ databases">
        <authorList>
            <person name="Varghese N."/>
            <person name="Submissions S."/>
        </authorList>
    </citation>
    <scope>NUCLEOTIDE SEQUENCE [LARGE SCALE GENOMIC DNA]</scope>
    <source>
        <strain evidence="2 3">DSM 16392</strain>
    </source>
</reference>
<keyword evidence="1" id="KW-0812">Transmembrane</keyword>
<name>A0A1I4FC59_9HYPH</name>
<evidence type="ECO:0000313" key="2">
    <source>
        <dbReference type="EMBL" id="SFL15582.1"/>
    </source>
</evidence>
<accession>A0A1I4FC59</accession>
<evidence type="ECO:0000313" key="3">
    <source>
        <dbReference type="Proteomes" id="UP000199598"/>
    </source>
</evidence>
<dbReference type="EMBL" id="FOSK01000018">
    <property type="protein sequence ID" value="SFL15582.1"/>
    <property type="molecule type" value="Genomic_DNA"/>
</dbReference>
<keyword evidence="1" id="KW-1133">Transmembrane helix</keyword>
<keyword evidence="3" id="KW-1185">Reference proteome</keyword>
<evidence type="ECO:0000256" key="1">
    <source>
        <dbReference type="SAM" id="Phobius"/>
    </source>
</evidence>
<feature type="transmembrane region" description="Helical" evidence="1">
    <location>
        <begin position="150"/>
        <end position="172"/>
    </location>
</feature>
<organism evidence="2 3">
    <name type="scientific">Pseudovibrio ascidiaceicola</name>
    <dbReference type="NCBI Taxonomy" id="285279"/>
    <lineage>
        <taxon>Bacteria</taxon>
        <taxon>Pseudomonadati</taxon>
        <taxon>Pseudomonadota</taxon>
        <taxon>Alphaproteobacteria</taxon>
        <taxon>Hyphomicrobiales</taxon>
        <taxon>Stappiaceae</taxon>
        <taxon>Pseudovibrio</taxon>
    </lineage>
</organism>
<feature type="transmembrane region" description="Helical" evidence="1">
    <location>
        <begin position="258"/>
        <end position="285"/>
    </location>
</feature>
<keyword evidence="1" id="KW-0472">Membrane</keyword>